<dbReference type="InterPro" id="IPR010998">
    <property type="entry name" value="Integrase_recombinase_N"/>
</dbReference>
<comment type="caution">
    <text evidence="8">The sequence shown here is derived from an EMBL/GenBank/DDBJ whole genome shotgun (WGS) entry which is preliminary data.</text>
</comment>
<evidence type="ECO:0000256" key="1">
    <source>
        <dbReference type="ARBA" id="ARBA00008857"/>
    </source>
</evidence>
<dbReference type="SUPFAM" id="SSF56349">
    <property type="entry name" value="DNA breaking-rejoining enzymes"/>
    <property type="match status" value="1"/>
</dbReference>
<evidence type="ECO:0000256" key="3">
    <source>
        <dbReference type="ARBA" id="ARBA00023125"/>
    </source>
</evidence>
<keyword evidence="4" id="KW-0233">DNA recombination</keyword>
<dbReference type="PANTHER" id="PTHR30349:SF64">
    <property type="entry name" value="PROPHAGE INTEGRASE INTD-RELATED"/>
    <property type="match status" value="1"/>
</dbReference>
<dbReference type="RefSeq" id="WP_305014591.1">
    <property type="nucleotide sequence ID" value="NZ_JAUQSX010000025.1"/>
</dbReference>
<protein>
    <submittedName>
        <fullName evidence="8">Site-specific integrase</fullName>
    </submittedName>
</protein>
<keyword evidence="2" id="KW-0229">DNA integration</keyword>
<evidence type="ECO:0000313" key="9">
    <source>
        <dbReference type="Proteomes" id="UP001167796"/>
    </source>
</evidence>
<evidence type="ECO:0000259" key="6">
    <source>
        <dbReference type="PROSITE" id="PS51898"/>
    </source>
</evidence>
<keyword evidence="9" id="KW-1185">Reference proteome</keyword>
<feature type="domain" description="Core-binding (CB)" evidence="7">
    <location>
        <begin position="101"/>
        <end position="194"/>
    </location>
</feature>
<name>A0ABT9AKC4_9BACT</name>
<keyword evidence="3 5" id="KW-0238">DNA-binding</keyword>
<evidence type="ECO:0000256" key="5">
    <source>
        <dbReference type="PROSITE-ProRule" id="PRU01248"/>
    </source>
</evidence>
<dbReference type="InterPro" id="IPR044068">
    <property type="entry name" value="CB"/>
</dbReference>
<dbReference type="Proteomes" id="UP001167796">
    <property type="component" value="Unassembled WGS sequence"/>
</dbReference>
<evidence type="ECO:0000256" key="4">
    <source>
        <dbReference type="ARBA" id="ARBA00023172"/>
    </source>
</evidence>
<dbReference type="InterPro" id="IPR035386">
    <property type="entry name" value="Arm-DNA-bind_5"/>
</dbReference>
<dbReference type="Pfam" id="PF13102">
    <property type="entry name" value="Phage_int_SAM_5"/>
    <property type="match status" value="1"/>
</dbReference>
<reference evidence="8" key="1">
    <citation type="submission" date="2023-07" db="EMBL/GenBank/DDBJ databases">
        <authorList>
            <person name="Kim M.K."/>
        </authorList>
    </citation>
    <scope>NUCLEOTIDE SEQUENCE</scope>
    <source>
        <strain evidence="8">M29</strain>
    </source>
</reference>
<dbReference type="PROSITE" id="PS51900">
    <property type="entry name" value="CB"/>
    <property type="match status" value="1"/>
</dbReference>
<dbReference type="InterPro" id="IPR050090">
    <property type="entry name" value="Tyrosine_recombinase_XerCD"/>
</dbReference>
<dbReference type="Pfam" id="PF00589">
    <property type="entry name" value="Phage_integrase"/>
    <property type="match status" value="1"/>
</dbReference>
<organism evidence="8 9">
    <name type="scientific">Hymenobacter mellowenesis</name>
    <dbReference type="NCBI Taxonomy" id="3063995"/>
    <lineage>
        <taxon>Bacteria</taxon>
        <taxon>Pseudomonadati</taxon>
        <taxon>Bacteroidota</taxon>
        <taxon>Cytophagia</taxon>
        <taxon>Cytophagales</taxon>
        <taxon>Hymenobacteraceae</taxon>
        <taxon>Hymenobacter</taxon>
    </lineage>
</organism>
<evidence type="ECO:0000259" key="7">
    <source>
        <dbReference type="PROSITE" id="PS51900"/>
    </source>
</evidence>
<dbReference type="InterPro" id="IPR025269">
    <property type="entry name" value="SAM-like_dom"/>
</dbReference>
<dbReference type="Gene3D" id="1.10.150.130">
    <property type="match status" value="1"/>
</dbReference>
<dbReference type="InterPro" id="IPR011010">
    <property type="entry name" value="DNA_brk_join_enz"/>
</dbReference>
<accession>A0ABT9AKC4</accession>
<sequence length="439" mass="49263">MLRPARASDGLSPVAVRITKDRLPAFANTGVFIAAKDWNEKASYEKPQWIRSSHRDHGLYNKTILNLLTAARLLALESPQLSAADIRDQITGRSAPAAEAEAEAERENDFLEYFEKDRLRHVASGNPRTADKRRSILRKLRQFAGGESARLPFSALTVTWVKDYQSYLLTTHRNAAPTSNKELQVIHTVLKQAIADGLLEFHKDPFLHVRLKHPKTKKARLNVAEVEALAAAAVNPNTWEQYARDCWLLQFNCQGSRVGDILELRHRHRADGRLTFPERKTGKTKNIPIHAALEELLNRYPNTAGSPDAYILPFLDYTKPYAQPAPADPEQAQKQLSKLLDMIETGTALVNRYVKIVAKRAGIEKPITSHVARHSFADAARVMLGGNIKAIQEMLNHGQLRTTEIYMSDLSESELDVATLSVYNTRTTFSEHPPTADVQ</sequence>
<dbReference type="PANTHER" id="PTHR30349">
    <property type="entry name" value="PHAGE INTEGRASE-RELATED"/>
    <property type="match status" value="1"/>
</dbReference>
<dbReference type="PROSITE" id="PS51898">
    <property type="entry name" value="TYR_RECOMBINASE"/>
    <property type="match status" value="1"/>
</dbReference>
<dbReference type="InterPro" id="IPR002104">
    <property type="entry name" value="Integrase_catalytic"/>
</dbReference>
<feature type="domain" description="Tyr recombinase" evidence="6">
    <location>
        <begin position="216"/>
        <end position="420"/>
    </location>
</feature>
<evidence type="ECO:0000313" key="8">
    <source>
        <dbReference type="EMBL" id="MDO7849932.1"/>
    </source>
</evidence>
<comment type="similarity">
    <text evidence="1">Belongs to the 'phage' integrase family.</text>
</comment>
<gene>
    <name evidence="8" type="ORF">Q5H92_26470</name>
</gene>
<proteinExistence type="inferred from homology"/>
<dbReference type="EMBL" id="JAUQSX010000025">
    <property type="protein sequence ID" value="MDO7849932.1"/>
    <property type="molecule type" value="Genomic_DNA"/>
</dbReference>
<dbReference type="Pfam" id="PF17293">
    <property type="entry name" value="Arm-DNA-bind_5"/>
    <property type="match status" value="1"/>
</dbReference>
<evidence type="ECO:0000256" key="2">
    <source>
        <dbReference type="ARBA" id="ARBA00022908"/>
    </source>
</evidence>
<dbReference type="Gene3D" id="1.10.443.10">
    <property type="entry name" value="Intergrase catalytic core"/>
    <property type="match status" value="1"/>
</dbReference>
<dbReference type="InterPro" id="IPR013762">
    <property type="entry name" value="Integrase-like_cat_sf"/>
</dbReference>